<dbReference type="AlphaFoldDB" id="A0A1B1AFH3"/>
<reference evidence="2 3" key="1">
    <citation type="submission" date="2015-11" db="EMBL/GenBank/DDBJ databases">
        <title>Whole-Genome Sequence of Candidatus Oderbacter manganicum from the National Park Lower Oder Valley, Germany.</title>
        <authorList>
            <person name="Braun B."/>
            <person name="Liere K."/>
            <person name="Szewzyk U."/>
        </authorList>
    </citation>
    <scope>NUCLEOTIDE SEQUENCE [LARGE SCALE GENOMIC DNA]</scope>
    <source>
        <strain evidence="2 3">OTSz_A_272</strain>
    </source>
</reference>
<evidence type="ECO:0000313" key="3">
    <source>
        <dbReference type="Proteomes" id="UP000092498"/>
    </source>
</evidence>
<dbReference type="EMBL" id="CP013244">
    <property type="protein sequence ID" value="ANP45281.1"/>
    <property type="molecule type" value="Genomic_DNA"/>
</dbReference>
<feature type="transmembrane region" description="Helical" evidence="1">
    <location>
        <begin position="30"/>
        <end position="48"/>
    </location>
</feature>
<organism evidence="2 3">
    <name type="scientific">Candidatus Viadribacter manganicus</name>
    <dbReference type="NCBI Taxonomy" id="1759059"/>
    <lineage>
        <taxon>Bacteria</taxon>
        <taxon>Pseudomonadati</taxon>
        <taxon>Pseudomonadota</taxon>
        <taxon>Alphaproteobacteria</taxon>
        <taxon>Hyphomonadales</taxon>
        <taxon>Hyphomonadaceae</taxon>
        <taxon>Candidatus Viadribacter</taxon>
    </lineage>
</organism>
<sequence length="60" mass="6656">MIFVLTLCLEIANITSLIESESESWDSLMRYLALNTVALAMIAIALLAKHPRIVRVARLG</sequence>
<keyword evidence="1" id="KW-1133">Transmembrane helix</keyword>
<protein>
    <submittedName>
        <fullName evidence="2">Uncharacterized protein</fullName>
    </submittedName>
</protein>
<accession>A0A1B1AFH3</accession>
<keyword evidence="1" id="KW-0472">Membrane</keyword>
<dbReference type="RefSeq" id="WP_066768323.1">
    <property type="nucleotide sequence ID" value="NZ_CP013244.1"/>
</dbReference>
<dbReference type="Proteomes" id="UP000092498">
    <property type="component" value="Chromosome"/>
</dbReference>
<evidence type="ECO:0000313" key="2">
    <source>
        <dbReference type="EMBL" id="ANP45281.1"/>
    </source>
</evidence>
<dbReference type="KEGG" id="cbot:ATE48_04820"/>
<keyword evidence="3" id="KW-1185">Reference proteome</keyword>
<dbReference type="InParanoid" id="A0A1B1AFH3"/>
<proteinExistence type="predicted"/>
<name>A0A1B1AFH3_9PROT</name>
<evidence type="ECO:0000256" key="1">
    <source>
        <dbReference type="SAM" id="Phobius"/>
    </source>
</evidence>
<keyword evidence="1" id="KW-0812">Transmembrane</keyword>
<gene>
    <name evidence="2" type="ORF">ATE48_04820</name>
</gene>